<accession>A0A151GP45</accession>
<keyword evidence="2" id="KW-1185">Reference proteome</keyword>
<dbReference type="EMBL" id="LAYC01000001">
    <property type="protein sequence ID" value="KYK58877.1"/>
    <property type="molecule type" value="Genomic_DNA"/>
</dbReference>
<dbReference type="GeneID" id="63712647"/>
<dbReference type="InterPro" id="IPR027417">
    <property type="entry name" value="P-loop_NTPase"/>
</dbReference>
<dbReference type="AlphaFoldDB" id="A0A151GP45"/>
<evidence type="ECO:0000313" key="2">
    <source>
        <dbReference type="Proteomes" id="UP000076580"/>
    </source>
</evidence>
<gene>
    <name evidence="1" type="ORF">DCS_00004</name>
</gene>
<name>A0A151GP45_DRECN</name>
<protein>
    <recommendedName>
        <fullName evidence="3">DEAD/DEAH box helicase domain-containing protein</fullName>
    </recommendedName>
</protein>
<evidence type="ECO:0000313" key="1">
    <source>
        <dbReference type="EMBL" id="KYK58877.1"/>
    </source>
</evidence>
<dbReference type="Proteomes" id="UP000076580">
    <property type="component" value="Chromosome 01"/>
</dbReference>
<dbReference type="RefSeq" id="XP_040658229.1">
    <property type="nucleotide sequence ID" value="XM_040797346.1"/>
</dbReference>
<proteinExistence type="predicted"/>
<reference evidence="1 2" key="1">
    <citation type="journal article" date="2016" name="Sci. Rep.">
        <title>Insights into Adaptations to a Near-Obligate Nematode Endoparasitic Lifestyle from the Finished Genome of Drechmeria coniospora.</title>
        <authorList>
            <person name="Zhang L."/>
            <person name="Zhou Z."/>
            <person name="Guo Q."/>
            <person name="Fokkens L."/>
            <person name="Miskei M."/>
            <person name="Pocsi I."/>
            <person name="Zhang W."/>
            <person name="Chen M."/>
            <person name="Wang L."/>
            <person name="Sun Y."/>
            <person name="Donzelli B.G."/>
            <person name="Gibson D.M."/>
            <person name="Nelson D.R."/>
            <person name="Luo J.G."/>
            <person name="Rep M."/>
            <person name="Liu H."/>
            <person name="Yang S."/>
            <person name="Wang J."/>
            <person name="Krasnoff S.B."/>
            <person name="Xu Y."/>
            <person name="Molnar I."/>
            <person name="Lin M."/>
        </authorList>
    </citation>
    <scope>NUCLEOTIDE SEQUENCE [LARGE SCALE GENOMIC DNA]</scope>
    <source>
        <strain evidence="1 2">ARSEF 6962</strain>
    </source>
</reference>
<dbReference type="SUPFAM" id="SSF52540">
    <property type="entry name" value="P-loop containing nucleoside triphosphate hydrolases"/>
    <property type="match status" value="1"/>
</dbReference>
<dbReference type="Gene3D" id="3.40.50.300">
    <property type="entry name" value="P-loop containing nucleotide triphosphate hydrolases"/>
    <property type="match status" value="1"/>
</dbReference>
<dbReference type="STRING" id="98403.A0A151GP45"/>
<dbReference type="InParanoid" id="A0A151GP45"/>
<sequence>MLTPATLLTCGFRASRSWRGLFKFDQVLSGKRPPPADGPAGIAAACKRARVRQRPYAGEDDILAAARYIYRDPKLEFRTPGQRAAAMAMLAPDLPDQLIVVLGTGSGKSLLFIVGTLVQDAGVTIVVIPQVALRGNVQLRLRGNLKM</sequence>
<evidence type="ECO:0008006" key="3">
    <source>
        <dbReference type="Google" id="ProtNLM"/>
    </source>
</evidence>
<organism evidence="1 2">
    <name type="scientific">Drechmeria coniospora</name>
    <name type="common">Nematophagous fungus</name>
    <name type="synonym">Meria coniospora</name>
    <dbReference type="NCBI Taxonomy" id="98403"/>
    <lineage>
        <taxon>Eukaryota</taxon>
        <taxon>Fungi</taxon>
        <taxon>Dikarya</taxon>
        <taxon>Ascomycota</taxon>
        <taxon>Pezizomycotina</taxon>
        <taxon>Sordariomycetes</taxon>
        <taxon>Hypocreomycetidae</taxon>
        <taxon>Hypocreales</taxon>
        <taxon>Ophiocordycipitaceae</taxon>
        <taxon>Drechmeria</taxon>
    </lineage>
</organism>
<comment type="caution">
    <text evidence="1">The sequence shown here is derived from an EMBL/GenBank/DDBJ whole genome shotgun (WGS) entry which is preliminary data.</text>
</comment>